<proteinExistence type="predicted"/>
<reference evidence="1" key="2">
    <citation type="journal article" date="2022" name="New Phytol.">
        <title>Evolutionary transition to the ectomycorrhizal habit in the genomes of a hyperdiverse lineage of mushroom-forming fungi.</title>
        <authorList>
            <person name="Looney B."/>
            <person name="Miyauchi S."/>
            <person name="Morin E."/>
            <person name="Drula E."/>
            <person name="Courty P.E."/>
            <person name="Kohler A."/>
            <person name="Kuo A."/>
            <person name="LaButti K."/>
            <person name="Pangilinan J."/>
            <person name="Lipzen A."/>
            <person name="Riley R."/>
            <person name="Andreopoulos W."/>
            <person name="He G."/>
            <person name="Johnson J."/>
            <person name="Nolan M."/>
            <person name="Tritt A."/>
            <person name="Barry K.W."/>
            <person name="Grigoriev I.V."/>
            <person name="Nagy L.G."/>
            <person name="Hibbett D."/>
            <person name="Henrissat B."/>
            <person name="Matheny P.B."/>
            <person name="Labbe J."/>
            <person name="Martin F.M."/>
        </authorList>
    </citation>
    <scope>NUCLEOTIDE SEQUENCE</scope>
    <source>
        <strain evidence="1">FP105234-sp</strain>
    </source>
</reference>
<name>A0ACB8R659_9AGAM</name>
<organism evidence="1 2">
    <name type="scientific">Auriscalpium vulgare</name>
    <dbReference type="NCBI Taxonomy" id="40419"/>
    <lineage>
        <taxon>Eukaryota</taxon>
        <taxon>Fungi</taxon>
        <taxon>Dikarya</taxon>
        <taxon>Basidiomycota</taxon>
        <taxon>Agaricomycotina</taxon>
        <taxon>Agaricomycetes</taxon>
        <taxon>Russulales</taxon>
        <taxon>Auriscalpiaceae</taxon>
        <taxon>Auriscalpium</taxon>
    </lineage>
</organism>
<comment type="caution">
    <text evidence="1">The sequence shown here is derived from an EMBL/GenBank/DDBJ whole genome shotgun (WGS) entry which is preliminary data.</text>
</comment>
<evidence type="ECO:0000313" key="1">
    <source>
        <dbReference type="EMBL" id="KAI0039604.1"/>
    </source>
</evidence>
<protein>
    <submittedName>
        <fullName evidence="1">Uncharacterized protein</fullName>
    </submittedName>
</protein>
<dbReference type="EMBL" id="MU276283">
    <property type="protein sequence ID" value="KAI0039604.1"/>
    <property type="molecule type" value="Genomic_DNA"/>
</dbReference>
<accession>A0ACB8R659</accession>
<reference evidence="1" key="1">
    <citation type="submission" date="2021-02" db="EMBL/GenBank/DDBJ databases">
        <authorList>
            <consortium name="DOE Joint Genome Institute"/>
            <person name="Ahrendt S."/>
            <person name="Looney B.P."/>
            <person name="Miyauchi S."/>
            <person name="Morin E."/>
            <person name="Drula E."/>
            <person name="Courty P.E."/>
            <person name="Chicoki N."/>
            <person name="Fauchery L."/>
            <person name="Kohler A."/>
            <person name="Kuo A."/>
            <person name="Labutti K."/>
            <person name="Pangilinan J."/>
            <person name="Lipzen A."/>
            <person name="Riley R."/>
            <person name="Andreopoulos W."/>
            <person name="He G."/>
            <person name="Johnson J."/>
            <person name="Barry K.W."/>
            <person name="Grigoriev I.V."/>
            <person name="Nagy L."/>
            <person name="Hibbett D."/>
            <person name="Henrissat B."/>
            <person name="Matheny P.B."/>
            <person name="Labbe J."/>
            <person name="Martin F."/>
        </authorList>
    </citation>
    <scope>NUCLEOTIDE SEQUENCE</scope>
    <source>
        <strain evidence="1">FP105234-sp</strain>
    </source>
</reference>
<evidence type="ECO:0000313" key="2">
    <source>
        <dbReference type="Proteomes" id="UP000814033"/>
    </source>
</evidence>
<sequence length="353" mass="40352">MANTPLEVEMLIIEWVYRLSQARTVDYTTLYACALVCRAWTPTAQRLLFRRMPRLGIAGRVAPSVIRILRTNPHLAAAVRSVSLEVAMDEATSTFSDDVALLELCPQVQGIHIVDNQMEPSMYPAVESRLRAIQVHPVFLYPRHGGWPDFFPVLLRVWPNIRVLDLDDFRNESLPPISTPGGLQALRLASVTDISWELSPGNDFTALRDLELGFGDWGWRNAWWRRPDISRVLSRLHTLRLGGYFPPQEFLEQLGGLESLCFRELPREDIVLPPRLRHVGYRDWRPCPVDHAIDYVVAALHPLANLQVVSAPRCVAKAHIKALEEFCQNRGVVLDVREDPRDFPNPRYDVDWI</sequence>
<dbReference type="Proteomes" id="UP000814033">
    <property type="component" value="Unassembled WGS sequence"/>
</dbReference>
<gene>
    <name evidence="1" type="ORF">FA95DRAFT_1612435</name>
</gene>
<keyword evidence="2" id="KW-1185">Reference proteome</keyword>